<evidence type="ECO:0000313" key="3">
    <source>
        <dbReference type="Proteomes" id="UP000000254"/>
    </source>
</evidence>
<dbReference type="STRING" id="399550.Smar_1204"/>
<dbReference type="HOGENOM" id="CLU_961788_0_0_2"/>
<dbReference type="RefSeq" id="WP_011839490.1">
    <property type="nucleotide sequence ID" value="NC_009033.1"/>
</dbReference>
<dbReference type="InterPro" id="IPR002881">
    <property type="entry name" value="DUF58"/>
</dbReference>
<protein>
    <recommendedName>
        <fullName evidence="1">DUF58 domain-containing protein</fullName>
    </recommendedName>
</protein>
<evidence type="ECO:0000259" key="1">
    <source>
        <dbReference type="Pfam" id="PF01882"/>
    </source>
</evidence>
<reference evidence="2 3" key="2">
    <citation type="journal article" date="2009" name="Stand. Genomic Sci.">
        <title>Complete genome sequence of Staphylothermus marinus Stetter and Fiala 1986 type strain F1.</title>
        <authorList>
            <person name="Anderson I.J."/>
            <person name="Sun H."/>
            <person name="Lapidus A."/>
            <person name="Copeland A."/>
            <person name="Glavina Del Rio T."/>
            <person name="Tice H."/>
            <person name="Dalin E."/>
            <person name="Lucas S."/>
            <person name="Barry K."/>
            <person name="Land M."/>
            <person name="Richardson P."/>
            <person name="Huber H."/>
            <person name="Kyrpides N.C."/>
        </authorList>
    </citation>
    <scope>NUCLEOTIDE SEQUENCE [LARGE SCALE GENOMIC DNA]</scope>
    <source>
        <strain evidence="3">ATCC 43588 / DSM 3639 / JCM 9404 / F1</strain>
    </source>
</reference>
<evidence type="ECO:0000313" key="2">
    <source>
        <dbReference type="EMBL" id="ABN70299.1"/>
    </source>
</evidence>
<keyword evidence="3" id="KW-1185">Reference proteome</keyword>
<organism evidence="2 3">
    <name type="scientific">Staphylothermus marinus (strain ATCC 43588 / DSM 3639 / JCM 9404 / F1)</name>
    <dbReference type="NCBI Taxonomy" id="399550"/>
    <lineage>
        <taxon>Archaea</taxon>
        <taxon>Thermoproteota</taxon>
        <taxon>Thermoprotei</taxon>
        <taxon>Desulfurococcales</taxon>
        <taxon>Desulfurococcaceae</taxon>
        <taxon>Staphylothermus</taxon>
    </lineage>
</organism>
<feature type="domain" description="DUF58" evidence="1">
    <location>
        <begin position="41"/>
        <end position="183"/>
    </location>
</feature>
<gene>
    <name evidence="2" type="ordered locus">Smar_1204</name>
</gene>
<dbReference type="AlphaFoldDB" id="A3DNT9"/>
<dbReference type="KEGG" id="smr:Smar_1204"/>
<dbReference type="GeneID" id="4907886"/>
<dbReference type="PANTHER" id="PTHR33608">
    <property type="entry name" value="BLL2464 PROTEIN"/>
    <property type="match status" value="1"/>
</dbReference>
<name>A3DNT9_STAMF</name>
<dbReference type="Pfam" id="PF01882">
    <property type="entry name" value="DUF58"/>
    <property type="match status" value="1"/>
</dbReference>
<sequence>MPTRICRRASLASKLSRAHFSNLMYGVIPSRIKGPGFEYVDLREYSPGDDIRFIDWRASARMIKPDGDYRLMVKEHLLERLVNNIVVLDYSKSMLYGDKIESAIYVLTGFLSIAHSLGDIIDLIILHGEKPLIKHGLNPLEAINFSLNTICKVDPSGSIDLIKLSNYVKNLRNRETLLLITDYAHYPIEFEVLATTTHAMNTGLGIVLVSTMLELNPPSLDGYHVFYDLEKLGSELKTMVSEYYRAVKTHIIKTKTVLAKTRTPYIEIKGLKDAMYKKLRLLKLYSITRIRYKRY</sequence>
<reference evidence="3" key="1">
    <citation type="journal article" date="2009" name="BMC Genomics">
        <title>The complete genome sequence of Staphylothermus marinus reveals differences in sulfur metabolism among heterotrophic Crenarchaeota.</title>
        <authorList>
            <person name="Anderson I.J."/>
            <person name="Dharmarajan L."/>
            <person name="Rodriguez J."/>
            <person name="Hooper S."/>
            <person name="Porat I."/>
            <person name="Ulrich L.E."/>
            <person name="Elkins J.G."/>
            <person name="Mavromatis K."/>
            <person name="Sun H."/>
            <person name="Land M."/>
            <person name="Lapidus A."/>
            <person name="Lucas S."/>
            <person name="Barry K."/>
            <person name="Huber H."/>
            <person name="Zhulin I.B."/>
            <person name="Whitman W.B."/>
            <person name="Mukhopadhyay B."/>
            <person name="Woese C."/>
            <person name="Bristow J."/>
            <person name="Kyrpides N."/>
        </authorList>
    </citation>
    <scope>NUCLEOTIDE SEQUENCE [LARGE SCALE GENOMIC DNA]</scope>
    <source>
        <strain evidence="3">ATCC 43588 / DSM 3639 / JCM 9404 / F1</strain>
    </source>
</reference>
<dbReference type="eggNOG" id="arCOG02745">
    <property type="taxonomic scope" value="Archaea"/>
</dbReference>
<dbReference type="OrthoDB" id="19186at2157"/>
<dbReference type="EMBL" id="CP000575">
    <property type="protein sequence ID" value="ABN70299.1"/>
    <property type="molecule type" value="Genomic_DNA"/>
</dbReference>
<proteinExistence type="predicted"/>
<accession>A3DNT9</accession>
<dbReference type="Proteomes" id="UP000000254">
    <property type="component" value="Chromosome"/>
</dbReference>
<dbReference type="PANTHER" id="PTHR33608:SF6">
    <property type="entry name" value="BLL2464 PROTEIN"/>
    <property type="match status" value="1"/>
</dbReference>